<dbReference type="InterPro" id="IPR014036">
    <property type="entry name" value="DeoR-like_C"/>
</dbReference>
<keyword evidence="2" id="KW-0238">DNA-binding</keyword>
<dbReference type="Pfam" id="PF08220">
    <property type="entry name" value="HTH_DeoR"/>
    <property type="match status" value="1"/>
</dbReference>
<comment type="caution">
    <text evidence="5">The sequence shown here is derived from an EMBL/GenBank/DDBJ whole genome shotgun (WGS) entry which is preliminary data.</text>
</comment>
<evidence type="ECO:0000313" key="5">
    <source>
        <dbReference type="EMBL" id="MBK1816803.1"/>
    </source>
</evidence>
<dbReference type="PROSITE" id="PS00894">
    <property type="entry name" value="HTH_DEOR_1"/>
    <property type="match status" value="1"/>
</dbReference>
<keyword evidence="3" id="KW-0804">Transcription</keyword>
<dbReference type="PANTHER" id="PTHR30363">
    <property type="entry name" value="HTH-TYPE TRANSCRIPTIONAL REGULATOR SRLR-RELATED"/>
    <property type="match status" value="1"/>
</dbReference>
<dbReference type="Proteomes" id="UP000600139">
    <property type="component" value="Unassembled WGS sequence"/>
</dbReference>
<evidence type="ECO:0000313" key="6">
    <source>
        <dbReference type="Proteomes" id="UP000600139"/>
    </source>
</evidence>
<evidence type="ECO:0000256" key="3">
    <source>
        <dbReference type="ARBA" id="ARBA00023163"/>
    </source>
</evidence>
<dbReference type="SUPFAM" id="SSF46785">
    <property type="entry name" value="Winged helix' DNA-binding domain"/>
    <property type="match status" value="1"/>
</dbReference>
<dbReference type="Gene3D" id="1.10.10.10">
    <property type="entry name" value="Winged helix-like DNA-binding domain superfamily/Winged helix DNA-binding domain"/>
    <property type="match status" value="1"/>
</dbReference>
<dbReference type="SUPFAM" id="SSF100950">
    <property type="entry name" value="NagB/RpiA/CoA transferase-like"/>
    <property type="match status" value="1"/>
</dbReference>
<dbReference type="GO" id="GO:0003700">
    <property type="term" value="F:DNA-binding transcription factor activity"/>
    <property type="evidence" value="ECO:0007669"/>
    <property type="project" value="InterPro"/>
</dbReference>
<feature type="domain" description="HTH deoR-type" evidence="4">
    <location>
        <begin position="3"/>
        <end position="58"/>
    </location>
</feature>
<dbReference type="SMART" id="SM01134">
    <property type="entry name" value="DeoRC"/>
    <property type="match status" value="1"/>
</dbReference>
<protein>
    <submittedName>
        <fullName evidence="5">DeoR/GlpR transcriptional regulator</fullName>
    </submittedName>
</protein>
<dbReference type="AlphaFoldDB" id="A0A934VB22"/>
<accession>A0A934VB22</accession>
<dbReference type="PRINTS" id="PR00037">
    <property type="entry name" value="HTHLACR"/>
</dbReference>
<proteinExistence type="predicted"/>
<dbReference type="InterPro" id="IPR036388">
    <property type="entry name" value="WH-like_DNA-bd_sf"/>
</dbReference>
<dbReference type="InterPro" id="IPR018356">
    <property type="entry name" value="Tscrpt_reg_HTH_DeoR_CS"/>
</dbReference>
<dbReference type="PROSITE" id="PS51000">
    <property type="entry name" value="HTH_DEOR_2"/>
    <property type="match status" value="1"/>
</dbReference>
<evidence type="ECO:0000259" key="4">
    <source>
        <dbReference type="PROSITE" id="PS51000"/>
    </source>
</evidence>
<dbReference type="SMART" id="SM00420">
    <property type="entry name" value="HTH_DEOR"/>
    <property type="match status" value="1"/>
</dbReference>
<dbReference type="PANTHER" id="PTHR30363:SF44">
    <property type="entry name" value="AGA OPERON TRANSCRIPTIONAL REPRESSOR-RELATED"/>
    <property type="match status" value="1"/>
</dbReference>
<dbReference type="EMBL" id="JAENIK010000011">
    <property type="protein sequence ID" value="MBK1816803.1"/>
    <property type="molecule type" value="Genomic_DNA"/>
</dbReference>
<gene>
    <name evidence="5" type="ORF">JIN84_14350</name>
</gene>
<dbReference type="InterPro" id="IPR036390">
    <property type="entry name" value="WH_DNA-bd_sf"/>
</dbReference>
<reference evidence="5" key="1">
    <citation type="submission" date="2021-01" db="EMBL/GenBank/DDBJ databases">
        <title>Modified the classification status of verrucomicrobia.</title>
        <authorList>
            <person name="Feng X."/>
        </authorList>
    </citation>
    <scope>NUCLEOTIDE SEQUENCE</scope>
    <source>
        <strain evidence="5">JCM 18052</strain>
    </source>
</reference>
<keyword evidence="1" id="KW-0805">Transcription regulation</keyword>
<name>A0A934VB22_9BACT</name>
<dbReference type="RefSeq" id="WP_200351729.1">
    <property type="nucleotide sequence ID" value="NZ_BAABHZ010000006.1"/>
</dbReference>
<organism evidence="5 6">
    <name type="scientific">Luteolibacter yonseiensis</name>
    <dbReference type="NCBI Taxonomy" id="1144680"/>
    <lineage>
        <taxon>Bacteria</taxon>
        <taxon>Pseudomonadati</taxon>
        <taxon>Verrucomicrobiota</taxon>
        <taxon>Verrucomicrobiia</taxon>
        <taxon>Verrucomicrobiales</taxon>
        <taxon>Verrucomicrobiaceae</taxon>
        <taxon>Luteolibacter</taxon>
    </lineage>
</organism>
<evidence type="ECO:0000256" key="1">
    <source>
        <dbReference type="ARBA" id="ARBA00023015"/>
    </source>
</evidence>
<evidence type="ECO:0000256" key="2">
    <source>
        <dbReference type="ARBA" id="ARBA00023125"/>
    </source>
</evidence>
<keyword evidence="6" id="KW-1185">Reference proteome</keyword>
<dbReference type="Pfam" id="PF00455">
    <property type="entry name" value="DeoRC"/>
    <property type="match status" value="1"/>
</dbReference>
<dbReference type="Gene3D" id="3.40.50.1360">
    <property type="match status" value="1"/>
</dbReference>
<dbReference type="GO" id="GO:0003677">
    <property type="term" value="F:DNA binding"/>
    <property type="evidence" value="ECO:0007669"/>
    <property type="project" value="UniProtKB-KW"/>
</dbReference>
<dbReference type="InterPro" id="IPR037171">
    <property type="entry name" value="NagB/RpiA_transferase-like"/>
</dbReference>
<dbReference type="InterPro" id="IPR001034">
    <property type="entry name" value="DeoR_HTH"/>
</dbReference>
<sequence>MLAIDRQRRILELLQASGSLRTIETAAELGVTDETVRKDFELLEKRGELMRTHGGASRPEKNQGELPFTERQAVRREEKRIIARLAASRIQANETIFLDASSTVLTLTEFLPDLPLTILTNALNVFTALSDRPNIDLICTGGLFDPKSRSFIGLTAEKSLQRYNIHRMFFSGNGIHPERGISESNARQAAFKERVVENAEDVVFLADHSKLGKKSAFFFADVAHLDCLVTDPAADPDFIRQLRESGVEVMQGD</sequence>
<dbReference type="InterPro" id="IPR050313">
    <property type="entry name" value="Carb_Metab_HTH_regulators"/>
</dbReference>